<dbReference type="Pfam" id="PF13639">
    <property type="entry name" value="zf-RING_2"/>
    <property type="match status" value="1"/>
</dbReference>
<dbReference type="InterPro" id="IPR051826">
    <property type="entry name" value="E3_ubiquitin-ligase_domain"/>
</dbReference>
<dbReference type="GO" id="GO:0008270">
    <property type="term" value="F:zinc ion binding"/>
    <property type="evidence" value="ECO:0007669"/>
    <property type="project" value="UniProtKB-KW"/>
</dbReference>
<dbReference type="Gene3D" id="3.30.40.10">
    <property type="entry name" value="Zinc/RING finger domain, C3HC4 (zinc finger)"/>
    <property type="match status" value="1"/>
</dbReference>
<evidence type="ECO:0000313" key="4">
    <source>
        <dbReference type="EMBL" id="KAK1740134.1"/>
    </source>
</evidence>
<evidence type="ECO:0000313" key="5">
    <source>
        <dbReference type="Proteomes" id="UP001224775"/>
    </source>
</evidence>
<dbReference type="InterPro" id="IPR013083">
    <property type="entry name" value="Znf_RING/FYVE/PHD"/>
</dbReference>
<evidence type="ECO:0000256" key="1">
    <source>
        <dbReference type="PROSITE-ProRule" id="PRU00175"/>
    </source>
</evidence>
<evidence type="ECO:0000259" key="3">
    <source>
        <dbReference type="PROSITE" id="PS50089"/>
    </source>
</evidence>
<dbReference type="PANTHER" id="PTHR22765:SF434">
    <property type="entry name" value="GB|AAD18119.1-RELATED"/>
    <property type="match status" value="1"/>
</dbReference>
<organism evidence="4 5">
    <name type="scientific">Skeletonema marinoi</name>
    <dbReference type="NCBI Taxonomy" id="267567"/>
    <lineage>
        <taxon>Eukaryota</taxon>
        <taxon>Sar</taxon>
        <taxon>Stramenopiles</taxon>
        <taxon>Ochrophyta</taxon>
        <taxon>Bacillariophyta</taxon>
        <taxon>Coscinodiscophyceae</taxon>
        <taxon>Thalassiosirophycidae</taxon>
        <taxon>Thalassiosirales</taxon>
        <taxon>Skeletonemataceae</taxon>
        <taxon>Skeletonema</taxon>
        <taxon>Skeletonema marinoi-dohrnii complex</taxon>
    </lineage>
</organism>
<feature type="non-terminal residue" evidence="4">
    <location>
        <position position="1"/>
    </location>
</feature>
<feature type="domain" description="RING-type" evidence="3">
    <location>
        <begin position="214"/>
        <end position="260"/>
    </location>
</feature>
<keyword evidence="1" id="KW-0862">Zinc</keyword>
<dbReference type="Proteomes" id="UP001224775">
    <property type="component" value="Unassembled WGS sequence"/>
</dbReference>
<dbReference type="PROSITE" id="PS50089">
    <property type="entry name" value="ZF_RING_2"/>
    <property type="match status" value="1"/>
</dbReference>
<keyword evidence="1" id="KW-0479">Metal-binding</keyword>
<gene>
    <name evidence="4" type="ORF">QTG54_009084</name>
</gene>
<dbReference type="AlphaFoldDB" id="A0AAD8Y6X1"/>
<protein>
    <recommendedName>
        <fullName evidence="3">RING-type domain-containing protein</fullName>
    </recommendedName>
</protein>
<feature type="region of interest" description="Disordered" evidence="2">
    <location>
        <begin position="302"/>
        <end position="347"/>
    </location>
</feature>
<sequence>FVNSSEGGEGGDIELGNIHTVQNETDGVDNKAGEDYDDEALKSISNQDATVNEGSQVMKSDIDAESPPPMNGGNEEESCQQTTADETSDEATTANNAPDSTITTLESTMSTALQPTDHQAVDAINTQSSLLPSAAADNTATTSNNNILSLYQTDDLYDDDDDDDNKYGALCLPCSSTHKDATTTPPLSVAQSAPPPQSAIGNTEPSTRLVPSTCAICLLSYSPGCYVTWSSNPECIHVFHRDCILVWLLKKEEPLCPCCRREFVSTSALNAETTTAAAAAEPDNEDSRLEQYRRSIMLLERSQSMASRRRTSSSSGRSARFARMSLQEPGATSPQWDSVGLGRVRHF</sequence>
<name>A0AAD8Y6X1_9STRA</name>
<dbReference type="GO" id="GO:0061630">
    <property type="term" value="F:ubiquitin protein ligase activity"/>
    <property type="evidence" value="ECO:0007669"/>
    <property type="project" value="TreeGrafter"/>
</dbReference>
<keyword evidence="1" id="KW-0863">Zinc-finger</keyword>
<feature type="region of interest" description="Disordered" evidence="2">
    <location>
        <begin position="180"/>
        <end position="205"/>
    </location>
</feature>
<feature type="compositionally biased region" description="Polar residues" evidence="2">
    <location>
        <begin position="43"/>
        <end position="58"/>
    </location>
</feature>
<dbReference type="PANTHER" id="PTHR22765">
    <property type="entry name" value="RING FINGER AND PROTEASE ASSOCIATED DOMAIN-CONTAINING"/>
    <property type="match status" value="1"/>
</dbReference>
<dbReference type="EMBL" id="JATAAI010000016">
    <property type="protein sequence ID" value="KAK1740134.1"/>
    <property type="molecule type" value="Genomic_DNA"/>
</dbReference>
<dbReference type="GO" id="GO:0006511">
    <property type="term" value="P:ubiquitin-dependent protein catabolic process"/>
    <property type="evidence" value="ECO:0007669"/>
    <property type="project" value="TreeGrafter"/>
</dbReference>
<feature type="compositionally biased region" description="Low complexity" evidence="2">
    <location>
        <begin position="302"/>
        <end position="325"/>
    </location>
</feature>
<feature type="region of interest" description="Disordered" evidence="2">
    <location>
        <begin position="1"/>
        <end position="101"/>
    </location>
</feature>
<reference evidence="4" key="1">
    <citation type="submission" date="2023-06" db="EMBL/GenBank/DDBJ databases">
        <title>Survivors Of The Sea: Transcriptome response of Skeletonema marinoi to long-term dormancy.</title>
        <authorList>
            <person name="Pinder M.I.M."/>
            <person name="Kourtchenko O."/>
            <person name="Robertson E.K."/>
            <person name="Larsson T."/>
            <person name="Maumus F."/>
            <person name="Osuna-Cruz C.M."/>
            <person name="Vancaester E."/>
            <person name="Stenow R."/>
            <person name="Vandepoele K."/>
            <person name="Ploug H."/>
            <person name="Bruchert V."/>
            <person name="Godhe A."/>
            <person name="Topel M."/>
        </authorList>
    </citation>
    <scope>NUCLEOTIDE SEQUENCE</scope>
    <source>
        <strain evidence="4">R05AC</strain>
    </source>
</reference>
<comment type="caution">
    <text evidence="4">The sequence shown here is derived from an EMBL/GenBank/DDBJ whole genome shotgun (WGS) entry which is preliminary data.</text>
</comment>
<accession>A0AAD8Y6X1</accession>
<evidence type="ECO:0000256" key="2">
    <source>
        <dbReference type="SAM" id="MobiDB-lite"/>
    </source>
</evidence>
<feature type="compositionally biased region" description="Polar residues" evidence="2">
    <location>
        <begin position="182"/>
        <end position="191"/>
    </location>
</feature>
<dbReference type="InterPro" id="IPR001841">
    <property type="entry name" value="Znf_RING"/>
</dbReference>
<keyword evidence="5" id="KW-1185">Reference proteome</keyword>
<feature type="compositionally biased region" description="Low complexity" evidence="2">
    <location>
        <begin position="82"/>
        <end position="94"/>
    </location>
</feature>
<proteinExistence type="predicted"/>
<dbReference type="SUPFAM" id="SSF57850">
    <property type="entry name" value="RING/U-box"/>
    <property type="match status" value="1"/>
</dbReference>